<sequence length="74" mass="8352">MKPLTTTTKLLFMHKEPENKNRTGWVTFCVVFAIALSARVYGEMGHISPSTSTPYAHPPHSTHFLHTLSKIDLE</sequence>
<keyword evidence="1" id="KW-0812">Transmembrane</keyword>
<proteinExistence type="predicted"/>
<gene>
    <name evidence="2" type="ORF">AYBTSS11_LOCUS24963</name>
</gene>
<keyword evidence="1" id="KW-0472">Membrane</keyword>
<evidence type="ECO:0000313" key="3">
    <source>
        <dbReference type="Proteomes" id="UP001189624"/>
    </source>
</evidence>
<accession>A0AA86VPN1</accession>
<dbReference type="Proteomes" id="UP001189624">
    <property type="component" value="Chromosome 8"/>
</dbReference>
<keyword evidence="1" id="KW-1133">Transmembrane helix</keyword>
<name>A0AA86VPN1_9FABA</name>
<keyword evidence="3" id="KW-1185">Reference proteome</keyword>
<dbReference type="Gramene" id="rna-AYBTSS11_LOCUS24963">
    <property type="protein sequence ID" value="CAJ1972906.1"/>
    <property type="gene ID" value="gene-AYBTSS11_LOCUS24963"/>
</dbReference>
<protein>
    <submittedName>
        <fullName evidence="2">Uncharacterized protein</fullName>
    </submittedName>
</protein>
<evidence type="ECO:0000256" key="1">
    <source>
        <dbReference type="SAM" id="Phobius"/>
    </source>
</evidence>
<dbReference type="AlphaFoldDB" id="A0AA86VPN1"/>
<organism evidence="2 3">
    <name type="scientific">Sphenostylis stenocarpa</name>
    <dbReference type="NCBI Taxonomy" id="92480"/>
    <lineage>
        <taxon>Eukaryota</taxon>
        <taxon>Viridiplantae</taxon>
        <taxon>Streptophyta</taxon>
        <taxon>Embryophyta</taxon>
        <taxon>Tracheophyta</taxon>
        <taxon>Spermatophyta</taxon>
        <taxon>Magnoliopsida</taxon>
        <taxon>eudicotyledons</taxon>
        <taxon>Gunneridae</taxon>
        <taxon>Pentapetalae</taxon>
        <taxon>rosids</taxon>
        <taxon>fabids</taxon>
        <taxon>Fabales</taxon>
        <taxon>Fabaceae</taxon>
        <taxon>Papilionoideae</taxon>
        <taxon>50 kb inversion clade</taxon>
        <taxon>NPAAA clade</taxon>
        <taxon>indigoferoid/millettioid clade</taxon>
        <taxon>Phaseoleae</taxon>
        <taxon>Sphenostylis</taxon>
    </lineage>
</organism>
<feature type="transmembrane region" description="Helical" evidence="1">
    <location>
        <begin position="23"/>
        <end position="42"/>
    </location>
</feature>
<reference evidence="2" key="1">
    <citation type="submission" date="2023-10" db="EMBL/GenBank/DDBJ databases">
        <authorList>
            <person name="Domelevo Entfellner J.-B."/>
        </authorList>
    </citation>
    <scope>NUCLEOTIDE SEQUENCE</scope>
</reference>
<dbReference type="EMBL" id="OY731405">
    <property type="protein sequence ID" value="CAJ1972906.1"/>
    <property type="molecule type" value="Genomic_DNA"/>
</dbReference>
<evidence type="ECO:0000313" key="2">
    <source>
        <dbReference type="EMBL" id="CAJ1972906.1"/>
    </source>
</evidence>